<dbReference type="InterPro" id="IPR014710">
    <property type="entry name" value="RmlC-like_jellyroll"/>
</dbReference>
<dbReference type="OrthoDB" id="4762975at2"/>
<name>A0A512N7N8_9HYPH</name>
<sequence>MPSAAAKKSAKAPAQKVAHARIAEPVLVKGRREFFTYRDLGVAEASGGNMRAQLMTATQGLSRPTGWHYHECDGQFIYILKGWVELQFEDGKTIKVEQGDSLFIPGYLRHNETRTSDEMEILEVSVPGELGTKPCEAPAGFKD</sequence>
<dbReference type="CDD" id="cd06980">
    <property type="entry name" value="cupin_bxe_c0505"/>
    <property type="match status" value="1"/>
</dbReference>
<evidence type="ECO:0000259" key="1">
    <source>
        <dbReference type="Pfam" id="PF07883"/>
    </source>
</evidence>
<evidence type="ECO:0000313" key="2">
    <source>
        <dbReference type="EMBL" id="GEP54994.1"/>
    </source>
</evidence>
<comment type="caution">
    <text evidence="2">The sequence shown here is derived from an EMBL/GenBank/DDBJ whole genome shotgun (WGS) entry which is preliminary data.</text>
</comment>
<dbReference type="Gene3D" id="2.60.120.10">
    <property type="entry name" value="Jelly Rolls"/>
    <property type="match status" value="1"/>
</dbReference>
<dbReference type="InterPro" id="IPR013096">
    <property type="entry name" value="Cupin_2"/>
</dbReference>
<protein>
    <submittedName>
        <fullName evidence="2">Cupin</fullName>
    </submittedName>
</protein>
<reference evidence="2 3" key="1">
    <citation type="submission" date="2019-07" db="EMBL/GenBank/DDBJ databases">
        <title>Whole genome shotgun sequence of Reyranella soli NBRC 108950.</title>
        <authorList>
            <person name="Hosoyama A."/>
            <person name="Uohara A."/>
            <person name="Ohji S."/>
            <person name="Ichikawa N."/>
        </authorList>
    </citation>
    <scope>NUCLEOTIDE SEQUENCE [LARGE SCALE GENOMIC DNA]</scope>
    <source>
        <strain evidence="2 3">NBRC 108950</strain>
    </source>
</reference>
<accession>A0A512N7N8</accession>
<feature type="domain" description="Cupin type-2" evidence="1">
    <location>
        <begin position="65"/>
        <end position="121"/>
    </location>
</feature>
<gene>
    <name evidence="2" type="ORF">RSO01_21600</name>
</gene>
<dbReference type="Proteomes" id="UP000321058">
    <property type="component" value="Unassembled WGS sequence"/>
</dbReference>
<proteinExistence type="predicted"/>
<dbReference type="AlphaFoldDB" id="A0A512N7N8"/>
<dbReference type="SUPFAM" id="SSF51182">
    <property type="entry name" value="RmlC-like cupins"/>
    <property type="match status" value="1"/>
</dbReference>
<dbReference type="EMBL" id="BKAJ01000033">
    <property type="protein sequence ID" value="GEP54994.1"/>
    <property type="molecule type" value="Genomic_DNA"/>
</dbReference>
<dbReference type="Pfam" id="PF07883">
    <property type="entry name" value="Cupin_2"/>
    <property type="match status" value="1"/>
</dbReference>
<dbReference type="InterPro" id="IPR011051">
    <property type="entry name" value="RmlC_Cupin_sf"/>
</dbReference>
<organism evidence="2 3">
    <name type="scientific">Reyranella soli</name>
    <dbReference type="NCBI Taxonomy" id="1230389"/>
    <lineage>
        <taxon>Bacteria</taxon>
        <taxon>Pseudomonadati</taxon>
        <taxon>Pseudomonadota</taxon>
        <taxon>Alphaproteobacteria</taxon>
        <taxon>Hyphomicrobiales</taxon>
        <taxon>Reyranellaceae</taxon>
        <taxon>Reyranella</taxon>
    </lineage>
</organism>
<dbReference type="RefSeq" id="WP_147149067.1">
    <property type="nucleotide sequence ID" value="NZ_BKAJ01000033.1"/>
</dbReference>
<evidence type="ECO:0000313" key="3">
    <source>
        <dbReference type="Proteomes" id="UP000321058"/>
    </source>
</evidence>
<keyword evidence="3" id="KW-1185">Reference proteome</keyword>